<reference evidence="5 6" key="1">
    <citation type="journal article" date="2018" name="Front. Microbiol.">
        <title>Prospects for Fungal Bioremediation of Acidic Radioactive Waste Sites: Characterization and Genome Sequence of Rhodotorula taiwanensis MD1149.</title>
        <authorList>
            <person name="Tkavc R."/>
            <person name="Matrosova V.Y."/>
            <person name="Grichenko O.E."/>
            <person name="Gostincar C."/>
            <person name="Volpe R.P."/>
            <person name="Klimenkova P."/>
            <person name="Gaidamakova E.K."/>
            <person name="Zhou C.E."/>
            <person name="Stewart B.J."/>
            <person name="Lyman M.G."/>
            <person name="Malfatti S.A."/>
            <person name="Rubinfeld B."/>
            <person name="Courtot M."/>
            <person name="Singh J."/>
            <person name="Dalgard C.L."/>
            <person name="Hamilton T."/>
            <person name="Frey K.G."/>
            <person name="Gunde-Cimerman N."/>
            <person name="Dugan L."/>
            <person name="Daly M.J."/>
        </authorList>
    </citation>
    <scope>NUCLEOTIDE SEQUENCE [LARGE SCALE GENOMIC DNA]</scope>
    <source>
        <strain evidence="5 6">MD1149</strain>
    </source>
</reference>
<evidence type="ECO:0000256" key="2">
    <source>
        <dbReference type="ARBA" id="ARBA00022980"/>
    </source>
</evidence>
<gene>
    <name evidence="5" type="ORF">BMF94_4246</name>
</gene>
<keyword evidence="6" id="KW-1185">Reference proteome</keyword>
<sequence>MIVGSSARLLTNAGRTASRPACAACQSSAALSVQTRSAHKLVQVQLTTDIPSLGSRGSIVITSPGRARNQLVPSGLALYVGRDGKPVSAARDMNAKATERMQGYLMGGSKARRDSERDRRAKAVLEGLAGGVVEDPLAPARAADRALAQSLGSLPPSALTFTRLTTSPTSHDLFGSVSVSDVITVLRDSGVVAAVQAGGTGLTEANCYFDEAQDGVVRGRVKQTGVFKFVVDLKAVQEKKVVRIEVVREEAAAKSAGAA</sequence>
<feature type="domain" description="Ribosomal protein L9" evidence="4">
    <location>
        <begin position="42"/>
        <end position="80"/>
    </location>
</feature>
<dbReference type="GO" id="GO:0005840">
    <property type="term" value="C:ribosome"/>
    <property type="evidence" value="ECO:0007669"/>
    <property type="project" value="UniProtKB-KW"/>
</dbReference>
<dbReference type="Gene3D" id="3.40.5.10">
    <property type="entry name" value="Ribosomal protein L9, N-terminal domain"/>
    <property type="match status" value="1"/>
</dbReference>
<dbReference type="GO" id="GO:1990904">
    <property type="term" value="C:ribonucleoprotein complex"/>
    <property type="evidence" value="ECO:0007669"/>
    <property type="project" value="UniProtKB-KW"/>
</dbReference>
<dbReference type="Pfam" id="PF01281">
    <property type="entry name" value="Ribosomal_L9_N"/>
    <property type="match status" value="1"/>
</dbReference>
<protein>
    <submittedName>
        <fullName evidence="5">Putative D-glycero-beta-D-manno-heptose 1-phosphate adenylyltransferase</fullName>
        <ecNumber evidence="5">2.7.7.70</ecNumber>
    </submittedName>
</protein>
<dbReference type="AlphaFoldDB" id="A0A2S5B6K8"/>
<dbReference type="EC" id="2.7.7.70" evidence="5"/>
<keyword evidence="5" id="KW-0548">Nucleotidyltransferase</keyword>
<evidence type="ECO:0000313" key="5">
    <source>
        <dbReference type="EMBL" id="POY72420.1"/>
    </source>
</evidence>
<dbReference type="InterPro" id="IPR000244">
    <property type="entry name" value="Ribosomal_bL9"/>
</dbReference>
<dbReference type="Proteomes" id="UP000237144">
    <property type="component" value="Unassembled WGS sequence"/>
</dbReference>
<accession>A0A2S5B6K8</accession>
<organism evidence="5 6">
    <name type="scientific">Rhodotorula taiwanensis</name>
    <dbReference type="NCBI Taxonomy" id="741276"/>
    <lineage>
        <taxon>Eukaryota</taxon>
        <taxon>Fungi</taxon>
        <taxon>Dikarya</taxon>
        <taxon>Basidiomycota</taxon>
        <taxon>Pucciniomycotina</taxon>
        <taxon>Microbotryomycetes</taxon>
        <taxon>Sporidiobolales</taxon>
        <taxon>Sporidiobolaceae</taxon>
        <taxon>Rhodotorula</taxon>
    </lineage>
</organism>
<evidence type="ECO:0000259" key="4">
    <source>
        <dbReference type="Pfam" id="PF01281"/>
    </source>
</evidence>
<dbReference type="GO" id="GO:0006412">
    <property type="term" value="P:translation"/>
    <property type="evidence" value="ECO:0007669"/>
    <property type="project" value="InterPro"/>
</dbReference>
<evidence type="ECO:0000256" key="3">
    <source>
        <dbReference type="ARBA" id="ARBA00023274"/>
    </source>
</evidence>
<keyword evidence="3" id="KW-0687">Ribonucleoprotein</keyword>
<dbReference type="InterPro" id="IPR009027">
    <property type="entry name" value="Ribosomal_bL9/RNase_H1_N"/>
</dbReference>
<dbReference type="PANTHER" id="PTHR21368">
    <property type="entry name" value="50S RIBOSOMAL PROTEIN L9"/>
    <property type="match status" value="1"/>
</dbReference>
<dbReference type="SUPFAM" id="SSF55658">
    <property type="entry name" value="L9 N-domain-like"/>
    <property type="match status" value="1"/>
</dbReference>
<keyword evidence="2" id="KW-0689">Ribosomal protein</keyword>
<dbReference type="InterPro" id="IPR036935">
    <property type="entry name" value="Ribosomal_bL9_N_sf"/>
</dbReference>
<evidence type="ECO:0000313" key="6">
    <source>
        <dbReference type="Proteomes" id="UP000237144"/>
    </source>
</evidence>
<proteinExistence type="inferred from homology"/>
<dbReference type="GO" id="GO:0016779">
    <property type="term" value="F:nucleotidyltransferase activity"/>
    <property type="evidence" value="ECO:0007669"/>
    <property type="project" value="UniProtKB-KW"/>
</dbReference>
<keyword evidence="5" id="KW-0808">Transferase</keyword>
<comment type="similarity">
    <text evidence="1">Belongs to the bacterial ribosomal protein bL9 family.</text>
</comment>
<comment type="caution">
    <text evidence="5">The sequence shown here is derived from an EMBL/GenBank/DDBJ whole genome shotgun (WGS) entry which is preliminary data.</text>
</comment>
<dbReference type="OrthoDB" id="5555409at2759"/>
<name>A0A2S5B6K8_9BASI</name>
<dbReference type="GO" id="GO:0003735">
    <property type="term" value="F:structural constituent of ribosome"/>
    <property type="evidence" value="ECO:0007669"/>
    <property type="project" value="InterPro"/>
</dbReference>
<dbReference type="EMBL" id="PJQD01000048">
    <property type="protein sequence ID" value="POY72420.1"/>
    <property type="molecule type" value="Genomic_DNA"/>
</dbReference>
<evidence type="ECO:0000256" key="1">
    <source>
        <dbReference type="ARBA" id="ARBA00010605"/>
    </source>
</evidence>
<dbReference type="InterPro" id="IPR020070">
    <property type="entry name" value="Ribosomal_bL9_N"/>
</dbReference>
<dbReference type="STRING" id="741276.A0A2S5B6K8"/>